<evidence type="ECO:0000256" key="9">
    <source>
        <dbReference type="ARBA" id="ARBA00023004"/>
    </source>
</evidence>
<dbReference type="InterPro" id="IPR036400">
    <property type="entry name" value="Cyt_B5-like_heme/steroid_sf"/>
</dbReference>
<dbReference type="AlphaFoldDB" id="A0A7S2TJF5"/>
<sequence length="448" mass="52107">MCKGPDDNVTVHTVKEVGQHKKLSDLWVVIEGKVYDLSKWALKHPGGLKPLIHTAGKDATVLFNGFHPSRVKKMLAPLCIGTVAKTEMPVTKRIEELRQKLVDEGFFSTDRSFYQWYAVRLIALFSLCLSLTLWSKSVYWKLLGAIFLGLFWHQGMLLGHDLCHNSVNGRKLDYFIAQMLVSLFGISSSWWKASHNNHHIVTNAVEHDADIQHLPFFVVDSEYFKSIWSTWHKRIMDFDDFSNLMVRNQAVLFYPIMMVARVYLYIQSVVYLATGRISERRGFEIASFSLFYVWFPALICQLPTWGTMAAYFFISHAVAGILHVQICISHFPMPTYMNMEMENDSEAFFKTQLVTSLDVTCPWYMDWFHGGLQFQVEHHLFPHIPRHNLRKVQPIIKEFCEEMGWKHHSVSFFEANRMVVNHLYEVSKKTPNMRFTDTKLYDLLCARG</sequence>
<dbReference type="CDD" id="cd03506">
    <property type="entry name" value="Delta6-FADS-like"/>
    <property type="match status" value="1"/>
</dbReference>
<evidence type="ECO:0000256" key="11">
    <source>
        <dbReference type="ARBA" id="ARBA00023136"/>
    </source>
</evidence>
<dbReference type="GO" id="GO:0006629">
    <property type="term" value="P:lipid metabolic process"/>
    <property type="evidence" value="ECO:0007669"/>
    <property type="project" value="UniProtKB-KW"/>
</dbReference>
<evidence type="ECO:0000256" key="5">
    <source>
        <dbReference type="ARBA" id="ARBA00022692"/>
    </source>
</evidence>
<dbReference type="EMBL" id="HBHP01005760">
    <property type="protein sequence ID" value="CAD9751183.1"/>
    <property type="molecule type" value="Transcribed_RNA"/>
</dbReference>
<dbReference type="InterPro" id="IPR001199">
    <property type="entry name" value="Cyt_B5-like_heme/steroid-bd"/>
</dbReference>
<evidence type="ECO:0000313" key="14">
    <source>
        <dbReference type="EMBL" id="CAD9751183.1"/>
    </source>
</evidence>
<feature type="domain" description="Cytochrome b5 heme-binding" evidence="13">
    <location>
        <begin position="9"/>
        <end position="84"/>
    </location>
</feature>
<dbReference type="PROSITE" id="PS50255">
    <property type="entry name" value="CYTOCHROME_B5_2"/>
    <property type="match status" value="1"/>
</dbReference>
<dbReference type="InterPro" id="IPR012171">
    <property type="entry name" value="Fatty_acid_desaturase"/>
</dbReference>
<dbReference type="Pfam" id="PF00173">
    <property type="entry name" value="Cyt-b5"/>
    <property type="match status" value="1"/>
</dbReference>
<keyword evidence="4" id="KW-0349">Heme</keyword>
<feature type="transmembrane region" description="Helical" evidence="12">
    <location>
        <begin position="252"/>
        <end position="273"/>
    </location>
</feature>
<evidence type="ECO:0000256" key="3">
    <source>
        <dbReference type="ARBA" id="ARBA00009295"/>
    </source>
</evidence>
<dbReference type="GO" id="GO:0046872">
    <property type="term" value="F:metal ion binding"/>
    <property type="evidence" value="ECO:0007669"/>
    <property type="project" value="UniProtKB-KW"/>
</dbReference>
<keyword evidence="5 12" id="KW-0812">Transmembrane</keyword>
<comment type="similarity">
    <text evidence="3">Belongs to the fatty acid desaturase type 1 family.</text>
</comment>
<dbReference type="GO" id="GO:0016717">
    <property type="term" value="F:oxidoreductase activity, acting on paired donors, with oxidation of a pair of donors resulting in the reduction of molecular oxygen to two molecules of water"/>
    <property type="evidence" value="ECO:0007669"/>
    <property type="project" value="TreeGrafter"/>
</dbReference>
<evidence type="ECO:0000256" key="12">
    <source>
        <dbReference type="SAM" id="Phobius"/>
    </source>
</evidence>
<evidence type="ECO:0000256" key="7">
    <source>
        <dbReference type="ARBA" id="ARBA00022989"/>
    </source>
</evidence>
<keyword evidence="7 12" id="KW-1133">Transmembrane helix</keyword>
<reference evidence="14" key="1">
    <citation type="submission" date="2021-01" db="EMBL/GenBank/DDBJ databases">
        <authorList>
            <person name="Corre E."/>
            <person name="Pelletier E."/>
            <person name="Niang G."/>
            <person name="Scheremetjew M."/>
            <person name="Finn R."/>
            <person name="Kale V."/>
            <person name="Holt S."/>
            <person name="Cochrane G."/>
            <person name="Meng A."/>
            <person name="Brown T."/>
            <person name="Cohen L."/>
        </authorList>
    </citation>
    <scope>NUCLEOTIDE SEQUENCE</scope>
    <source>
        <strain evidence="14">CCMP622</strain>
    </source>
</reference>
<evidence type="ECO:0000256" key="2">
    <source>
        <dbReference type="ARBA" id="ARBA00005189"/>
    </source>
</evidence>
<dbReference type="InterPro" id="IPR005804">
    <property type="entry name" value="FA_desaturase_dom"/>
</dbReference>
<dbReference type="PIRSF" id="PIRSF015921">
    <property type="entry name" value="FA_sphinglp_des"/>
    <property type="match status" value="1"/>
</dbReference>
<feature type="transmembrane region" description="Helical" evidence="12">
    <location>
        <begin position="117"/>
        <end position="134"/>
    </location>
</feature>
<feature type="transmembrane region" description="Helical" evidence="12">
    <location>
        <begin position="172"/>
        <end position="191"/>
    </location>
</feature>
<proteinExistence type="inferred from homology"/>
<evidence type="ECO:0000256" key="6">
    <source>
        <dbReference type="ARBA" id="ARBA00022723"/>
    </source>
</evidence>
<keyword evidence="9" id="KW-0408">Iron</keyword>
<dbReference type="PANTHER" id="PTHR19353">
    <property type="entry name" value="FATTY ACID DESATURASE 2"/>
    <property type="match status" value="1"/>
</dbReference>
<evidence type="ECO:0000256" key="4">
    <source>
        <dbReference type="ARBA" id="ARBA00022617"/>
    </source>
</evidence>
<evidence type="ECO:0000259" key="13">
    <source>
        <dbReference type="PROSITE" id="PS50255"/>
    </source>
</evidence>
<dbReference type="SMART" id="SM01117">
    <property type="entry name" value="Cyt-b5"/>
    <property type="match status" value="1"/>
</dbReference>
<keyword evidence="8" id="KW-0560">Oxidoreductase</keyword>
<comment type="subcellular location">
    <subcellularLocation>
        <location evidence="1">Membrane</location>
        <topology evidence="1">Multi-pass membrane protein</topology>
    </subcellularLocation>
</comment>
<keyword evidence="10" id="KW-0443">Lipid metabolism</keyword>
<protein>
    <recommendedName>
        <fullName evidence="13">Cytochrome b5 heme-binding domain-containing protein</fullName>
    </recommendedName>
</protein>
<name>A0A7S2TJF5_9EUKA</name>
<dbReference type="SUPFAM" id="SSF55856">
    <property type="entry name" value="Cytochrome b5-like heme/steroid binding domain"/>
    <property type="match status" value="1"/>
</dbReference>
<evidence type="ECO:0000256" key="1">
    <source>
        <dbReference type="ARBA" id="ARBA00004141"/>
    </source>
</evidence>
<feature type="transmembrane region" description="Helical" evidence="12">
    <location>
        <begin position="140"/>
        <end position="160"/>
    </location>
</feature>
<evidence type="ECO:0000256" key="10">
    <source>
        <dbReference type="ARBA" id="ARBA00023098"/>
    </source>
</evidence>
<dbReference type="GO" id="GO:0016020">
    <property type="term" value="C:membrane"/>
    <property type="evidence" value="ECO:0007669"/>
    <property type="project" value="UniProtKB-SubCell"/>
</dbReference>
<dbReference type="Gene3D" id="3.10.120.10">
    <property type="entry name" value="Cytochrome b5-like heme/steroid binding domain"/>
    <property type="match status" value="1"/>
</dbReference>
<dbReference type="Pfam" id="PF00487">
    <property type="entry name" value="FA_desaturase"/>
    <property type="match status" value="1"/>
</dbReference>
<gene>
    <name evidence="14" type="ORF">LSP00402_LOCUS3585</name>
</gene>
<accession>A0A7S2TJF5</accession>
<feature type="transmembrane region" description="Helical" evidence="12">
    <location>
        <begin position="285"/>
        <end position="304"/>
    </location>
</feature>
<keyword evidence="6" id="KW-0479">Metal-binding</keyword>
<organism evidence="14">
    <name type="scientific">Lotharella oceanica</name>
    <dbReference type="NCBI Taxonomy" id="641309"/>
    <lineage>
        <taxon>Eukaryota</taxon>
        <taxon>Sar</taxon>
        <taxon>Rhizaria</taxon>
        <taxon>Cercozoa</taxon>
        <taxon>Chlorarachniophyceae</taxon>
        <taxon>Lotharella</taxon>
    </lineage>
</organism>
<evidence type="ECO:0000256" key="8">
    <source>
        <dbReference type="ARBA" id="ARBA00023002"/>
    </source>
</evidence>
<dbReference type="PANTHER" id="PTHR19353:SF30">
    <property type="entry name" value="DELTA 8-(E)-SPHINGOLIPID DESATURASE"/>
    <property type="match status" value="1"/>
</dbReference>
<keyword evidence="11 12" id="KW-0472">Membrane</keyword>
<comment type="pathway">
    <text evidence="2">Lipid metabolism.</text>
</comment>